<dbReference type="Gene3D" id="3.30.710.10">
    <property type="entry name" value="Potassium Channel Kv1.1, Chain A"/>
    <property type="match status" value="1"/>
</dbReference>
<proteinExistence type="predicted"/>
<sequence>MHSVSDLTTFARKTLGDVPPRLVGASTAIVGDHVYLFGGRLVTERRMVSDMYVFNLKTFVWTKVDNSGDPHLPGPRYFHSMDLWNNYLVVFGGMGYKAGALTVDDYCVLDDVRYYDIAQKCWLAHTATTDASIPFIPRARYAHLSSVSGARLFVIGGQDLSNVWLDDIHVFDLHLQQWVHRRAYPRHCGTYRSVAVASPWRVRNPQEEDVHLPGNAGTRFRSPNAQLPPGEAPCTSPASMVHLPYSAAPTPEFPNEILLYSNYNFTDVKRELEIFTPIPDEDEFAINDRSASMGGNALPPGLRFPTGAVLGNHLILAGTYLASSYQSFSIWALDLATMQWSRIDPGSTLASGSWCRALLWEASNKFVIFGNRNGSLVDDYNRRLLTWDHIAYIDLEAFGIYQPPQLTLDIAAQELGLAAFEERIFADFEIICDDERRIPCSRRMLEERWPWFREQRTLYLTAATEALKAVSPPGTSVPLSLPDGAGPPDGGVEARPDPRLTPRTLKMAEPYPVVLAFVQYMYAQALITPLQHAPAVLSALLVLSSTYDLPHLQSLVVHAMHRALSAATSVGVYEVATLCNCQSLQIRALKVVMSSSRRPGGRSRQDRSDPSGRGGSRLQDSNGHARPRGMSESVRPLGGGGGLGGQSRVVNGG</sequence>
<keyword evidence="2" id="KW-0677">Repeat</keyword>
<dbReference type="GO" id="GO:0005739">
    <property type="term" value="C:mitochondrion"/>
    <property type="evidence" value="ECO:0007669"/>
    <property type="project" value="TreeGrafter"/>
</dbReference>
<reference evidence="4 5" key="1">
    <citation type="journal article" date="2016" name="Mol. Biol. Evol.">
        <title>Comparative Genomics of Early-Diverging Mushroom-Forming Fungi Provides Insights into the Origins of Lignocellulose Decay Capabilities.</title>
        <authorList>
            <person name="Nagy L.G."/>
            <person name="Riley R."/>
            <person name="Tritt A."/>
            <person name="Adam C."/>
            <person name="Daum C."/>
            <person name="Floudas D."/>
            <person name="Sun H."/>
            <person name="Yadav J.S."/>
            <person name="Pangilinan J."/>
            <person name="Larsson K.H."/>
            <person name="Matsuura K."/>
            <person name="Barry K."/>
            <person name="Labutti K."/>
            <person name="Kuo R."/>
            <person name="Ohm R.A."/>
            <person name="Bhattacharya S.S."/>
            <person name="Shirouzu T."/>
            <person name="Yoshinaga Y."/>
            <person name="Martin F.M."/>
            <person name="Grigoriev I.V."/>
            <person name="Hibbett D.S."/>
        </authorList>
    </citation>
    <scope>NUCLEOTIDE SEQUENCE [LARGE SCALE GENOMIC DNA]</scope>
    <source>
        <strain evidence="4 5">HHB12029</strain>
    </source>
</reference>
<dbReference type="InterPro" id="IPR011333">
    <property type="entry name" value="SKP1/BTB/POZ_sf"/>
</dbReference>
<evidence type="ECO:0000256" key="1">
    <source>
        <dbReference type="ARBA" id="ARBA00022441"/>
    </source>
</evidence>
<dbReference type="SUPFAM" id="SSF117281">
    <property type="entry name" value="Kelch motif"/>
    <property type="match status" value="1"/>
</dbReference>
<evidence type="ECO:0000313" key="4">
    <source>
        <dbReference type="EMBL" id="KZW00888.1"/>
    </source>
</evidence>
<dbReference type="STRING" id="1314781.A0A165NL00"/>
<dbReference type="FunCoup" id="A0A165NL00">
    <property type="interactions" value="110"/>
</dbReference>
<feature type="region of interest" description="Disordered" evidence="3">
    <location>
        <begin position="471"/>
        <end position="499"/>
    </location>
</feature>
<accession>A0A165NL00</accession>
<dbReference type="Proteomes" id="UP000077266">
    <property type="component" value="Unassembled WGS sequence"/>
</dbReference>
<dbReference type="Gene3D" id="2.120.10.80">
    <property type="entry name" value="Kelch-type beta propeller"/>
    <property type="match status" value="2"/>
</dbReference>
<evidence type="ECO:0000256" key="3">
    <source>
        <dbReference type="SAM" id="MobiDB-lite"/>
    </source>
</evidence>
<feature type="compositionally biased region" description="Gly residues" evidence="3">
    <location>
        <begin position="637"/>
        <end position="653"/>
    </location>
</feature>
<evidence type="ECO:0000256" key="2">
    <source>
        <dbReference type="ARBA" id="ARBA00022737"/>
    </source>
</evidence>
<dbReference type="InterPro" id="IPR015915">
    <property type="entry name" value="Kelch-typ_b-propeller"/>
</dbReference>
<keyword evidence="5" id="KW-1185">Reference proteome</keyword>
<dbReference type="GO" id="GO:0045454">
    <property type="term" value="P:cell redox homeostasis"/>
    <property type="evidence" value="ECO:0007669"/>
    <property type="project" value="TreeGrafter"/>
</dbReference>
<dbReference type="EMBL" id="KV425897">
    <property type="protein sequence ID" value="KZW00888.1"/>
    <property type="molecule type" value="Genomic_DNA"/>
</dbReference>
<dbReference type="OrthoDB" id="10001928at2759"/>
<evidence type="ECO:0000313" key="5">
    <source>
        <dbReference type="Proteomes" id="UP000077266"/>
    </source>
</evidence>
<feature type="region of interest" description="Disordered" evidence="3">
    <location>
        <begin position="208"/>
        <end position="233"/>
    </location>
</feature>
<protein>
    <submittedName>
        <fullName evidence="4">Galactose oxidase</fullName>
    </submittedName>
</protein>
<organism evidence="4 5">
    <name type="scientific">Exidia glandulosa HHB12029</name>
    <dbReference type="NCBI Taxonomy" id="1314781"/>
    <lineage>
        <taxon>Eukaryota</taxon>
        <taxon>Fungi</taxon>
        <taxon>Dikarya</taxon>
        <taxon>Basidiomycota</taxon>
        <taxon>Agaricomycotina</taxon>
        <taxon>Agaricomycetes</taxon>
        <taxon>Auriculariales</taxon>
        <taxon>Exidiaceae</taxon>
        <taxon>Exidia</taxon>
    </lineage>
</organism>
<dbReference type="PANTHER" id="PTHR43503:SF2">
    <property type="entry name" value="NEGATIVE REGULATOR OF SPORULATION MDS3-RELATED"/>
    <property type="match status" value="1"/>
</dbReference>
<name>A0A165NL00_EXIGL</name>
<dbReference type="GO" id="GO:0005829">
    <property type="term" value="C:cytosol"/>
    <property type="evidence" value="ECO:0007669"/>
    <property type="project" value="TreeGrafter"/>
</dbReference>
<feature type="region of interest" description="Disordered" evidence="3">
    <location>
        <begin position="594"/>
        <end position="653"/>
    </location>
</feature>
<dbReference type="InParanoid" id="A0A165NL00"/>
<dbReference type="Pfam" id="PF24681">
    <property type="entry name" value="Kelch_KLHDC2_KLHL20_DRC7"/>
    <property type="match status" value="1"/>
</dbReference>
<keyword evidence="1" id="KW-0880">Kelch repeat</keyword>
<dbReference type="AlphaFoldDB" id="A0A165NL00"/>
<dbReference type="PANTHER" id="PTHR43503">
    <property type="entry name" value="MCG48959-RELATED"/>
    <property type="match status" value="1"/>
</dbReference>
<gene>
    <name evidence="4" type="ORF">EXIGLDRAFT_603511</name>
</gene>